<dbReference type="PANTHER" id="PTHR40129">
    <property type="entry name" value="KETOPANTOATE REDUCTASE N-TERMINAL DOMAIN-CONTAINING PROTEIN"/>
    <property type="match status" value="1"/>
</dbReference>
<evidence type="ECO:0008006" key="3">
    <source>
        <dbReference type="Google" id="ProtNLM"/>
    </source>
</evidence>
<dbReference type="Gene3D" id="3.40.50.720">
    <property type="entry name" value="NAD(P)-binding Rossmann-like Domain"/>
    <property type="match status" value="1"/>
</dbReference>
<proteinExistence type="predicted"/>
<organism evidence="1 2">
    <name type="scientific">Lentisphaera profundi</name>
    <dbReference type="NCBI Taxonomy" id="1658616"/>
    <lineage>
        <taxon>Bacteria</taxon>
        <taxon>Pseudomonadati</taxon>
        <taxon>Lentisphaerota</taxon>
        <taxon>Lentisphaeria</taxon>
        <taxon>Lentisphaerales</taxon>
        <taxon>Lentisphaeraceae</taxon>
        <taxon>Lentisphaera</taxon>
    </lineage>
</organism>
<dbReference type="SUPFAM" id="SSF51735">
    <property type="entry name" value="NAD(P)-binding Rossmann-fold domains"/>
    <property type="match status" value="1"/>
</dbReference>
<evidence type="ECO:0000313" key="2">
    <source>
        <dbReference type="Proteomes" id="UP001214250"/>
    </source>
</evidence>
<dbReference type="InterPro" id="IPR036291">
    <property type="entry name" value="NAD(P)-bd_dom_sf"/>
</dbReference>
<keyword evidence="2" id="KW-1185">Reference proteome</keyword>
<dbReference type="Proteomes" id="UP001214250">
    <property type="component" value="Chromosome 1"/>
</dbReference>
<dbReference type="PANTHER" id="PTHR40129:SF2">
    <property type="entry name" value="KETOPANTOATE REDUCTASE N-TERMINAL DOMAIN-CONTAINING PROTEIN"/>
    <property type="match status" value="1"/>
</dbReference>
<dbReference type="RefSeq" id="WP_274151170.1">
    <property type="nucleotide sequence ID" value="NZ_CP117811.1"/>
</dbReference>
<dbReference type="EMBL" id="CP117811">
    <property type="protein sequence ID" value="WDE97034.1"/>
    <property type="molecule type" value="Genomic_DNA"/>
</dbReference>
<accession>A0ABY7VUQ8</accession>
<gene>
    <name evidence="1" type="ORF">PQO03_03565</name>
</gene>
<protein>
    <recommendedName>
        <fullName evidence="3">NAD-dependent epimerase/dehydratase domain-containing protein</fullName>
    </recommendedName>
</protein>
<name>A0ABY7VUQ8_9BACT</name>
<reference evidence="1 2" key="1">
    <citation type="submission" date="2023-02" db="EMBL/GenBank/DDBJ databases">
        <title>Genome sequence of Lentisphaera profundi SAORIC-696.</title>
        <authorList>
            <person name="Kim e."/>
            <person name="Cho J.-C."/>
            <person name="Choi A."/>
            <person name="Kang I."/>
        </authorList>
    </citation>
    <scope>NUCLEOTIDE SEQUENCE [LARGE SCALE GENOMIC DNA]</scope>
    <source>
        <strain evidence="1 2">SAORIC-696</strain>
    </source>
</reference>
<sequence>MYDSLILGNGYCGSRIFTKSKNSAITSRTPKNEHMIHFELSDKSTWKNLPHAHTVIWTFSCKGLSEELEFYQYLKTISKQVIIYSTTSVYKHSVDQEIITESTALDFDKVRLRAEEKIRLLGANIFTLCGIFGPQRDPKNWLLKGLIKSPDKVVNLIHIDDIIELTFLLAKKNFSSCRINLCTGKNDEWQDLAKHYNYEFPRSTNKQAILRKTIKSEVLDDLLDKNHPFLRATDFSSLN</sequence>
<evidence type="ECO:0000313" key="1">
    <source>
        <dbReference type="EMBL" id="WDE97034.1"/>
    </source>
</evidence>